<comment type="similarity">
    <text evidence="6 7">Belongs to the polyphosphate kinase 1 (PPK1) family.</text>
</comment>
<evidence type="ECO:0000259" key="11">
    <source>
        <dbReference type="Pfam" id="PF17941"/>
    </source>
</evidence>
<protein>
    <recommendedName>
        <fullName evidence="6 7">Polyphosphate kinase</fullName>
        <ecNumber evidence="6 7">2.7.4.1</ecNumber>
    </recommendedName>
    <alternativeName>
        <fullName evidence="6">ATP-polyphosphate phosphotransferase</fullName>
    </alternativeName>
    <alternativeName>
        <fullName evidence="6">Polyphosphoric acid kinase</fullName>
    </alternativeName>
</protein>
<keyword evidence="13" id="KW-1185">Reference proteome</keyword>
<dbReference type="GO" id="GO:0009358">
    <property type="term" value="C:polyphosphate kinase complex"/>
    <property type="evidence" value="ECO:0007669"/>
    <property type="project" value="InterPro"/>
</dbReference>
<keyword evidence="6" id="KW-0460">Magnesium</keyword>
<dbReference type="NCBIfam" id="TIGR03705">
    <property type="entry name" value="poly_P_kin"/>
    <property type="match status" value="1"/>
</dbReference>
<reference evidence="12 13" key="1">
    <citation type="journal article" date="2011" name="Stand. Genomic Sci.">
        <title>Complete genome sequence of Haliscomenobacter hydrossis type strain (O).</title>
        <authorList>
            <consortium name="US DOE Joint Genome Institute (JGI-PGF)"/>
            <person name="Daligault H."/>
            <person name="Lapidus A."/>
            <person name="Zeytun A."/>
            <person name="Nolan M."/>
            <person name="Lucas S."/>
            <person name="Del Rio T.G."/>
            <person name="Tice H."/>
            <person name="Cheng J.F."/>
            <person name="Tapia R."/>
            <person name="Han C."/>
            <person name="Goodwin L."/>
            <person name="Pitluck S."/>
            <person name="Liolios K."/>
            <person name="Pagani I."/>
            <person name="Ivanova N."/>
            <person name="Huntemann M."/>
            <person name="Mavromatis K."/>
            <person name="Mikhailova N."/>
            <person name="Pati A."/>
            <person name="Chen A."/>
            <person name="Palaniappan K."/>
            <person name="Land M."/>
            <person name="Hauser L."/>
            <person name="Brambilla E.M."/>
            <person name="Rohde M."/>
            <person name="Verbarg S."/>
            <person name="Goker M."/>
            <person name="Bristow J."/>
            <person name="Eisen J.A."/>
            <person name="Markowitz V."/>
            <person name="Hugenholtz P."/>
            <person name="Kyrpides N.C."/>
            <person name="Klenk H.P."/>
            <person name="Woyke T."/>
        </authorList>
    </citation>
    <scope>NUCLEOTIDE SEQUENCE [LARGE SCALE GENOMIC DNA]</scope>
    <source>
        <strain evidence="13">ATCC 27775 / DSM 1100 / LMG 10767 / O</strain>
    </source>
</reference>
<comment type="cofactor">
    <cofactor evidence="6">
        <name>Mg(2+)</name>
        <dbReference type="ChEBI" id="CHEBI:18420"/>
    </cofactor>
</comment>
<proteinExistence type="inferred from homology"/>
<dbReference type="SUPFAM" id="SSF143724">
    <property type="entry name" value="PHP14-like"/>
    <property type="match status" value="1"/>
</dbReference>
<dbReference type="InterPro" id="IPR036830">
    <property type="entry name" value="PP_kinase_middle_dom_sf"/>
</dbReference>
<evidence type="ECO:0000256" key="5">
    <source>
        <dbReference type="ARBA" id="ARBA00022840"/>
    </source>
</evidence>
<dbReference type="GO" id="GO:0006799">
    <property type="term" value="P:polyphosphate biosynthetic process"/>
    <property type="evidence" value="ECO:0007669"/>
    <property type="project" value="UniProtKB-UniRule"/>
</dbReference>
<dbReference type="eggNOG" id="COG0855">
    <property type="taxonomic scope" value="Bacteria"/>
</dbReference>
<evidence type="ECO:0000313" key="13">
    <source>
        <dbReference type="Proteomes" id="UP000008461"/>
    </source>
</evidence>
<feature type="binding site" evidence="6">
    <location>
        <position position="607"/>
    </location>
    <ligand>
        <name>ATP</name>
        <dbReference type="ChEBI" id="CHEBI:30616"/>
    </ligand>
</feature>
<dbReference type="InterPro" id="IPR041108">
    <property type="entry name" value="PP_kinase_C_1"/>
</dbReference>
<comment type="function">
    <text evidence="6 7">Catalyzes the reversible transfer of the terminal phosphate of ATP to form a long-chain polyphosphate (polyP).</text>
</comment>
<dbReference type="EC" id="2.7.4.1" evidence="6 7"/>
<dbReference type="KEGG" id="hhy:Halhy_5961"/>
<keyword evidence="2 6" id="KW-0808">Transferase</keyword>
<dbReference type="InterPro" id="IPR025200">
    <property type="entry name" value="PPK_C_dom2"/>
</dbReference>
<dbReference type="Gene3D" id="3.30.1840.10">
    <property type="entry name" value="Polyphosphate kinase middle domain"/>
    <property type="match status" value="1"/>
</dbReference>
<dbReference type="SUPFAM" id="SSF140356">
    <property type="entry name" value="PPK N-terminal domain-like"/>
    <property type="match status" value="1"/>
</dbReference>
<dbReference type="Proteomes" id="UP000008461">
    <property type="component" value="Chromosome"/>
</dbReference>
<dbReference type="Pfam" id="PF02503">
    <property type="entry name" value="PP_kinase"/>
    <property type="match status" value="1"/>
</dbReference>
<reference key="2">
    <citation type="submission" date="2011-04" db="EMBL/GenBank/DDBJ databases">
        <title>Complete sequence of chromosome of Haliscomenobacter hydrossis DSM 1100.</title>
        <authorList>
            <consortium name="US DOE Joint Genome Institute (JGI-PGF)"/>
            <person name="Lucas S."/>
            <person name="Han J."/>
            <person name="Lapidus A."/>
            <person name="Bruce D."/>
            <person name="Goodwin L."/>
            <person name="Pitluck S."/>
            <person name="Peters L."/>
            <person name="Kyrpides N."/>
            <person name="Mavromatis K."/>
            <person name="Ivanova N."/>
            <person name="Ovchinnikova G."/>
            <person name="Pagani I."/>
            <person name="Daligault H."/>
            <person name="Detter J.C."/>
            <person name="Han C."/>
            <person name="Land M."/>
            <person name="Hauser L."/>
            <person name="Markowitz V."/>
            <person name="Cheng J.-F."/>
            <person name="Hugenholtz P."/>
            <person name="Woyke T."/>
            <person name="Wu D."/>
            <person name="Verbarg S."/>
            <person name="Frueling A."/>
            <person name="Brambilla E."/>
            <person name="Klenk H.-P."/>
            <person name="Eisen J.A."/>
        </authorList>
    </citation>
    <scope>NUCLEOTIDE SEQUENCE</scope>
    <source>
        <strain>DSM 1100</strain>
    </source>
</reference>
<evidence type="ECO:0000256" key="2">
    <source>
        <dbReference type="ARBA" id="ARBA00022679"/>
    </source>
</evidence>
<keyword evidence="4 6" id="KW-0418">Kinase</keyword>
<keyword evidence="1 6" id="KW-0597">Phosphoprotein</keyword>
<dbReference type="Pfam" id="PF13089">
    <property type="entry name" value="PP_kinase_N"/>
    <property type="match status" value="1"/>
</dbReference>
<feature type="binding site" evidence="6">
    <location>
        <position position="482"/>
    </location>
    <ligand>
        <name>ATP</name>
        <dbReference type="ChEBI" id="CHEBI:30616"/>
    </ligand>
</feature>
<evidence type="ECO:0000256" key="6">
    <source>
        <dbReference type="HAMAP-Rule" id="MF_00347"/>
    </source>
</evidence>
<dbReference type="NCBIfam" id="NF003917">
    <property type="entry name" value="PRK05443.1-1"/>
    <property type="match status" value="1"/>
</dbReference>
<gene>
    <name evidence="6" type="primary">ppk</name>
    <name evidence="12" type="ordered locus">Halhy_5961</name>
</gene>
<comment type="catalytic activity">
    <reaction evidence="6 7">
        <text>[phosphate](n) + ATP = [phosphate](n+1) + ADP</text>
        <dbReference type="Rhea" id="RHEA:19573"/>
        <dbReference type="Rhea" id="RHEA-COMP:9859"/>
        <dbReference type="Rhea" id="RHEA-COMP:14280"/>
        <dbReference type="ChEBI" id="CHEBI:16838"/>
        <dbReference type="ChEBI" id="CHEBI:30616"/>
        <dbReference type="ChEBI" id="CHEBI:456216"/>
        <dbReference type="EC" id="2.7.4.1"/>
    </reaction>
</comment>
<evidence type="ECO:0000256" key="7">
    <source>
        <dbReference type="RuleBase" id="RU003800"/>
    </source>
</evidence>
<keyword evidence="6" id="KW-0479">Metal-binding</keyword>
<keyword evidence="3 6" id="KW-0547">Nucleotide-binding</keyword>
<dbReference type="GO" id="GO:0005524">
    <property type="term" value="F:ATP binding"/>
    <property type="evidence" value="ECO:0007669"/>
    <property type="project" value="UniProtKB-KW"/>
</dbReference>
<dbReference type="Gene3D" id="3.30.870.10">
    <property type="entry name" value="Endonuclease Chain A"/>
    <property type="match status" value="2"/>
</dbReference>
<dbReference type="Pfam" id="PF13090">
    <property type="entry name" value="PP_kinase_C"/>
    <property type="match status" value="1"/>
</dbReference>
<dbReference type="HAMAP" id="MF_00347">
    <property type="entry name" value="Polyphosphate_kinase"/>
    <property type="match status" value="1"/>
</dbReference>
<evidence type="ECO:0000259" key="10">
    <source>
        <dbReference type="Pfam" id="PF13090"/>
    </source>
</evidence>
<evidence type="ECO:0000259" key="8">
    <source>
        <dbReference type="Pfam" id="PF02503"/>
    </source>
</evidence>
<dbReference type="PIRSF" id="PIRSF015589">
    <property type="entry name" value="PP_kinase"/>
    <property type="match status" value="1"/>
</dbReference>
<dbReference type="InterPro" id="IPR036832">
    <property type="entry name" value="PPK_N_dom_sf"/>
</dbReference>
<comment type="PTM">
    <text evidence="6 7">An intermediate of this reaction is the autophosphorylated ppk in which a phosphate is covalently linked to a histidine residue through a N-P bond.</text>
</comment>
<evidence type="ECO:0000259" key="9">
    <source>
        <dbReference type="Pfam" id="PF13089"/>
    </source>
</evidence>
<evidence type="ECO:0000313" key="12">
    <source>
        <dbReference type="EMBL" id="AEE53784.1"/>
    </source>
</evidence>
<dbReference type="CDD" id="cd09167">
    <property type="entry name" value="PLDc_EcPPK1_C2_like"/>
    <property type="match status" value="1"/>
</dbReference>
<dbReference type="Gene3D" id="1.20.58.310">
    <property type="entry name" value="Polyphosphate kinase N-terminal domain"/>
    <property type="match status" value="1"/>
</dbReference>
<name>F4L0B1_HALH1</name>
<feature type="binding site" evidence="6">
    <location>
        <position position="389"/>
    </location>
    <ligand>
        <name>Mg(2+)</name>
        <dbReference type="ChEBI" id="CHEBI:18420"/>
    </ligand>
</feature>
<dbReference type="Pfam" id="PF17941">
    <property type="entry name" value="PP_kinase_C_1"/>
    <property type="match status" value="1"/>
</dbReference>
<feature type="domain" description="Polyphosphate kinase N-terminal" evidence="9">
    <location>
        <begin position="21"/>
        <end position="126"/>
    </location>
</feature>
<accession>F4L0B1</accession>
<dbReference type="AlphaFoldDB" id="F4L0B1"/>
<dbReference type="HOGENOM" id="CLU_009678_5_0_10"/>
<feature type="active site" description="Phosphohistidine intermediate" evidence="6">
    <location>
        <position position="449"/>
    </location>
</feature>
<dbReference type="PANTHER" id="PTHR30218:SF0">
    <property type="entry name" value="POLYPHOSPHATE KINASE"/>
    <property type="match status" value="1"/>
</dbReference>
<feature type="binding site" evidence="6">
    <location>
        <position position="59"/>
    </location>
    <ligand>
        <name>ATP</name>
        <dbReference type="ChEBI" id="CHEBI:30616"/>
    </ligand>
</feature>
<dbReference type="PANTHER" id="PTHR30218">
    <property type="entry name" value="POLYPHOSPHATE KINASE"/>
    <property type="match status" value="1"/>
</dbReference>
<dbReference type="InterPro" id="IPR003414">
    <property type="entry name" value="PP_kinase"/>
</dbReference>
<dbReference type="InterPro" id="IPR025198">
    <property type="entry name" value="PPK_N_dom"/>
</dbReference>
<feature type="domain" description="Polyphosphate kinase middle" evidence="8">
    <location>
        <begin position="135"/>
        <end position="318"/>
    </location>
</feature>
<dbReference type="RefSeq" id="WP_013768312.1">
    <property type="nucleotide sequence ID" value="NC_015510.1"/>
</dbReference>
<feature type="binding site" evidence="6">
    <location>
        <position position="419"/>
    </location>
    <ligand>
        <name>Mg(2+)</name>
        <dbReference type="ChEBI" id="CHEBI:18420"/>
    </ligand>
</feature>
<sequence>MTTIDLKPLKEFLETKDGLPYIHRDISWLSFNYRVLQEAMDSSVPLLDRLKFLAIYSSNLDEYFKVRMAYHRHLVRVSKSTKQELEYDPKSAIKEIRRIVNLQQEVFSKVFDQMIIPELKDQKIFLLRRLDLNDEQQIFVEAYFKDNMLPYVQPVLLHQKRIRPFLNNAALYLTLWLKPIENPNAPDEYALVKMPSDQLPRFIHLPTSAPGRQDMIMLDDIVRHSVSWMFPGYAIEDTYSIKLTRDAELYIDDEFSGDLLQKIRSSLTKRQVGSTSRFVYDRDMPLAMLDVLKEVFGLEKYDTLREGRYHNNFDFFKFPDFGLNHLKNPELPTLACKLLENEENDLFAKITEKDRLLNFPYQSYDAVIRFFEDAAKDPLVTHIKITQYRVAKKSQILQALMDAVENGKQVSIFIEVKARFDEEANLSWGEKLKKAGVHVHYSFPGVKVHAKLGLVRRMEKDGPALYSYLSTGNFHEDTAKVYSDFGFFTKDIRLTSEVARIFTFLETVKMPQQEFKHFMVGQFNLRSGIEKLIDYEIAQAKKGKPANIIIKINSIQDRPMVQKLYEASRAGVKIQMIVRGICSVVPGIKGYSENIKAISIVDRYLEHARVFIFHHGGEQKVYLSSADWMTRNLSFRVETAFPIYDPEVKRDILDYINIQLSDNVKARVLDKHLLNERNKVAGDFPCRSQIDTYYMVKRKMEESEK</sequence>
<dbReference type="EMBL" id="CP002691">
    <property type="protein sequence ID" value="AEE53784.1"/>
    <property type="molecule type" value="Genomic_DNA"/>
</dbReference>
<feature type="domain" description="Polyphosphate kinase C-terminal" evidence="10">
    <location>
        <begin position="519"/>
        <end position="689"/>
    </location>
</feature>
<dbReference type="SUPFAM" id="SSF56024">
    <property type="entry name" value="Phospholipase D/nuclease"/>
    <property type="match status" value="2"/>
</dbReference>
<dbReference type="InterPro" id="IPR024953">
    <property type="entry name" value="PP_kinase_middle"/>
</dbReference>
<evidence type="ECO:0000256" key="1">
    <source>
        <dbReference type="ARBA" id="ARBA00022553"/>
    </source>
</evidence>
<feature type="domain" description="Polyphosphate kinase C-terminal" evidence="11">
    <location>
        <begin position="346"/>
        <end position="509"/>
    </location>
</feature>
<dbReference type="GO" id="GO:0008976">
    <property type="term" value="F:polyphosphate kinase activity"/>
    <property type="evidence" value="ECO:0007669"/>
    <property type="project" value="UniProtKB-UniRule"/>
</dbReference>
<dbReference type="STRING" id="760192.Halhy_5961"/>
<evidence type="ECO:0000256" key="3">
    <source>
        <dbReference type="ARBA" id="ARBA00022741"/>
    </source>
</evidence>
<evidence type="ECO:0000256" key="4">
    <source>
        <dbReference type="ARBA" id="ARBA00022777"/>
    </source>
</evidence>
<feature type="binding site" evidence="6">
    <location>
        <position position="579"/>
    </location>
    <ligand>
        <name>ATP</name>
        <dbReference type="ChEBI" id="CHEBI:30616"/>
    </ligand>
</feature>
<keyword evidence="5 6" id="KW-0067">ATP-binding</keyword>
<organism evidence="12 13">
    <name type="scientific">Haliscomenobacter hydrossis (strain ATCC 27775 / DSM 1100 / LMG 10767 / O)</name>
    <dbReference type="NCBI Taxonomy" id="760192"/>
    <lineage>
        <taxon>Bacteria</taxon>
        <taxon>Pseudomonadati</taxon>
        <taxon>Bacteroidota</taxon>
        <taxon>Saprospiria</taxon>
        <taxon>Saprospirales</taxon>
        <taxon>Haliscomenobacteraceae</taxon>
        <taxon>Haliscomenobacter</taxon>
    </lineage>
</organism>
<dbReference type="GO" id="GO:0046872">
    <property type="term" value="F:metal ion binding"/>
    <property type="evidence" value="ECO:0007669"/>
    <property type="project" value="UniProtKB-KW"/>
</dbReference>